<keyword evidence="2 4" id="KW-0378">Hydrolase</keyword>
<protein>
    <submittedName>
        <fullName evidence="6">Beta-glucanase</fullName>
    </submittedName>
</protein>
<dbReference type="CDD" id="cd18825">
    <property type="entry name" value="GH43_CtGH43-like"/>
    <property type="match status" value="1"/>
</dbReference>
<dbReference type="PANTHER" id="PTHR22925:SF3">
    <property type="entry name" value="GLYCOSYL HYDROLASE FAMILY PROTEIN 43"/>
    <property type="match status" value="1"/>
</dbReference>
<dbReference type="InterPro" id="IPR006710">
    <property type="entry name" value="Glyco_hydro_43"/>
</dbReference>
<evidence type="ECO:0000256" key="3">
    <source>
        <dbReference type="ARBA" id="ARBA00023295"/>
    </source>
</evidence>
<accession>A0A3D8YA94</accession>
<evidence type="ECO:0000256" key="2">
    <source>
        <dbReference type="ARBA" id="ARBA00022801"/>
    </source>
</evidence>
<sequence length="326" mass="36774">MITHFKIYALLLLCGLFSITGVNAQNARLANFKPGQLWYDDKGELINAHGGGILYDKGTYYWFGEKRGQHASQGVTVYTSKDLYNWTNKGLALAKSSDPESEIAAGGIMERPKVIYNAKTKKYVMWFHLELPGKGYSAARAGVAISDKVTGPYKYLKSFRPNGHMSRDMTLFVDEDGSAYHIYSARENYDLRITKLKDDYLSATTADTLLFSNHREAPAVFKKDGKYFMITSGCTGWDPNAATLHVAESLFGPWKPSGDPLRGPLAEKTFGGQSTYIQPVQGKKDTFIFMADKWNPKDLMDSRYIWLPISFENGKPFVEWTDEWKL</sequence>
<evidence type="ECO:0000313" key="6">
    <source>
        <dbReference type="EMBL" id="REA60087.1"/>
    </source>
</evidence>
<dbReference type="PANTHER" id="PTHR22925">
    <property type="entry name" value="GLYCOSYL HYDROLASE 43 FAMILY MEMBER"/>
    <property type="match status" value="1"/>
</dbReference>
<dbReference type="Proteomes" id="UP000256373">
    <property type="component" value="Unassembled WGS sequence"/>
</dbReference>
<dbReference type="InterPro" id="IPR023296">
    <property type="entry name" value="Glyco_hydro_beta-prop_sf"/>
</dbReference>
<evidence type="ECO:0000256" key="1">
    <source>
        <dbReference type="ARBA" id="ARBA00009865"/>
    </source>
</evidence>
<feature type="chain" id="PRO_5017553833" evidence="5">
    <location>
        <begin position="25"/>
        <end position="326"/>
    </location>
</feature>
<keyword evidence="5" id="KW-0732">Signal</keyword>
<dbReference type="RefSeq" id="WP_115831832.1">
    <property type="nucleotide sequence ID" value="NZ_QNUL01000012.1"/>
</dbReference>
<evidence type="ECO:0000256" key="5">
    <source>
        <dbReference type="SAM" id="SignalP"/>
    </source>
</evidence>
<dbReference type="Pfam" id="PF04616">
    <property type="entry name" value="Glyco_hydro_43"/>
    <property type="match status" value="1"/>
</dbReference>
<gene>
    <name evidence="6" type="ORF">DSL64_15515</name>
</gene>
<keyword evidence="7" id="KW-1185">Reference proteome</keyword>
<dbReference type="EMBL" id="QNUL01000012">
    <property type="protein sequence ID" value="REA60087.1"/>
    <property type="molecule type" value="Genomic_DNA"/>
</dbReference>
<dbReference type="GO" id="GO:0005975">
    <property type="term" value="P:carbohydrate metabolic process"/>
    <property type="evidence" value="ECO:0007669"/>
    <property type="project" value="InterPro"/>
</dbReference>
<keyword evidence="3 4" id="KW-0326">Glycosidase</keyword>
<dbReference type="Gene3D" id="2.115.10.20">
    <property type="entry name" value="Glycosyl hydrolase domain, family 43"/>
    <property type="match status" value="1"/>
</dbReference>
<dbReference type="SUPFAM" id="SSF75005">
    <property type="entry name" value="Arabinanase/levansucrase/invertase"/>
    <property type="match status" value="1"/>
</dbReference>
<evidence type="ECO:0000256" key="4">
    <source>
        <dbReference type="RuleBase" id="RU361187"/>
    </source>
</evidence>
<dbReference type="OrthoDB" id="273314at2"/>
<proteinExistence type="inferred from homology"/>
<organism evidence="6 7">
    <name type="scientific">Dyadobacter luteus</name>
    <dbReference type="NCBI Taxonomy" id="2259619"/>
    <lineage>
        <taxon>Bacteria</taxon>
        <taxon>Pseudomonadati</taxon>
        <taxon>Bacteroidota</taxon>
        <taxon>Cytophagia</taxon>
        <taxon>Cytophagales</taxon>
        <taxon>Spirosomataceae</taxon>
        <taxon>Dyadobacter</taxon>
    </lineage>
</organism>
<dbReference type="GO" id="GO:0004553">
    <property type="term" value="F:hydrolase activity, hydrolyzing O-glycosyl compounds"/>
    <property type="evidence" value="ECO:0007669"/>
    <property type="project" value="InterPro"/>
</dbReference>
<evidence type="ECO:0000313" key="7">
    <source>
        <dbReference type="Proteomes" id="UP000256373"/>
    </source>
</evidence>
<dbReference type="AlphaFoldDB" id="A0A3D8YA94"/>
<comment type="similarity">
    <text evidence="1 4">Belongs to the glycosyl hydrolase 43 family.</text>
</comment>
<comment type="caution">
    <text evidence="6">The sequence shown here is derived from an EMBL/GenBank/DDBJ whole genome shotgun (WGS) entry which is preliminary data.</text>
</comment>
<feature type="signal peptide" evidence="5">
    <location>
        <begin position="1"/>
        <end position="24"/>
    </location>
</feature>
<name>A0A3D8YA94_9BACT</name>
<reference evidence="6 7" key="1">
    <citation type="submission" date="2018-07" db="EMBL/GenBank/DDBJ databases">
        <title>Dyadobacter roseus sp. nov., isolated from rose rhizosphere soil.</title>
        <authorList>
            <person name="Chen L."/>
        </authorList>
    </citation>
    <scope>NUCLEOTIDE SEQUENCE [LARGE SCALE GENOMIC DNA]</scope>
    <source>
        <strain evidence="6 7">RS19</strain>
    </source>
</reference>